<keyword evidence="4" id="KW-1185">Reference proteome</keyword>
<evidence type="ECO:0000313" key="3">
    <source>
        <dbReference type="EMBL" id="QKV52693.1"/>
    </source>
</evidence>
<organism evidence="3 4">
    <name type="scientific">Comamonas antarctica</name>
    <dbReference type="NCBI Taxonomy" id="2743470"/>
    <lineage>
        <taxon>Bacteria</taxon>
        <taxon>Pseudomonadati</taxon>
        <taxon>Pseudomonadota</taxon>
        <taxon>Betaproteobacteria</taxon>
        <taxon>Burkholderiales</taxon>
        <taxon>Comamonadaceae</taxon>
        <taxon>Comamonas</taxon>
    </lineage>
</organism>
<dbReference type="PANTHER" id="PTHR47472">
    <property type="entry name" value="PROPIONYL-COA CARBOXYLASE"/>
    <property type="match status" value="1"/>
</dbReference>
<dbReference type="AlphaFoldDB" id="A0A6N1X2Z2"/>
<name>A0A6N1X2Z2_9BURK</name>
<dbReference type="InterPro" id="IPR010839">
    <property type="entry name" value="AtuA_N"/>
</dbReference>
<evidence type="ECO:0000256" key="1">
    <source>
        <dbReference type="SAM" id="MobiDB-lite"/>
    </source>
</evidence>
<evidence type="ECO:0000313" key="4">
    <source>
        <dbReference type="Proteomes" id="UP000509579"/>
    </source>
</evidence>
<feature type="region of interest" description="Disordered" evidence="1">
    <location>
        <begin position="1"/>
        <end position="21"/>
    </location>
</feature>
<dbReference type="EMBL" id="CP054840">
    <property type="protein sequence ID" value="QKV52693.1"/>
    <property type="molecule type" value="Genomic_DNA"/>
</dbReference>
<sequence>MATPDSASFSLRWPPGPAPATPRAALRVGCGAGFSGDRTDAARPVVDALMAAPGPAVLIFETLAERTLALAQLARERDPQAGYEPLLADLLRPVLADCLAHGIRIVSNFGAANPEGAAACIAALARELGLRLPRMALVHGDDLMGDAHRAALQQACGTDWPAARVVSANAYIGAQPIAQALQEGAEIVIAGRVADPALVLGPAAAWHGWAWDDWDRLARGTMAGHLLECGAQVSGGYFADPGYKDVPDLAHVGFPIARIEADGQCTIGKPAHTGGVIDARTVKEQLLYEVHDPAAYLTPDVVADISQAWVTEVGPDEVRLDGVRGHARPAQLKVNVCSERGWLAEAEISYAGAHALARAQLAREVIATRLAGQGTLRCDFIGVTSVLGDDAGQWLAGLPAAGSARAEALRDVRVRWAWEQPTAKAAEVLLREVNALYTCGPGGGGGVRTQLRSRLSTVSCLIGRDLVHCGWRWWRAAGEGA</sequence>
<proteinExistence type="predicted"/>
<dbReference type="PANTHER" id="PTHR47472:SF1">
    <property type="entry name" value="DUF1446-DOMAIN-CONTAINING PROTEIN"/>
    <property type="match status" value="1"/>
</dbReference>
<accession>A0A6N1X2Z2</accession>
<dbReference type="RefSeq" id="WP_175503572.1">
    <property type="nucleotide sequence ID" value="NZ_CAURQT010000007.1"/>
</dbReference>
<protein>
    <submittedName>
        <fullName evidence="3">DUF1446 domain-containing protein</fullName>
    </submittedName>
</protein>
<dbReference type="Pfam" id="PF07287">
    <property type="entry name" value="AtuA"/>
    <property type="match status" value="1"/>
</dbReference>
<reference evidence="3 4" key="1">
    <citation type="submission" date="2020-06" db="EMBL/GenBank/DDBJ databases">
        <title>Acidovorax antarctica sp. nov., isolated from Corinth ice sheet soil, Antarctic Fields Peninsula.</title>
        <authorList>
            <person name="Xu Q."/>
            <person name="Peng F."/>
        </authorList>
    </citation>
    <scope>NUCLEOTIDE SEQUENCE [LARGE SCALE GENOMIC DNA]</scope>
    <source>
        <strain evidence="3 4">16-35-5</strain>
    </source>
</reference>
<feature type="domain" description="Acyclic terpene utilisation N-terminal" evidence="2">
    <location>
        <begin position="26"/>
        <end position="468"/>
    </location>
</feature>
<dbReference type="KEGG" id="aant:HUK68_07170"/>
<gene>
    <name evidence="3" type="ORF">HUK68_07170</name>
</gene>
<dbReference type="Proteomes" id="UP000509579">
    <property type="component" value="Chromosome"/>
</dbReference>
<evidence type="ECO:0000259" key="2">
    <source>
        <dbReference type="Pfam" id="PF07287"/>
    </source>
</evidence>